<comment type="pathway">
    <text evidence="1 7">Cell wall biogenesis; peptidoglycan biosynthesis.</text>
</comment>
<dbReference type="InterPro" id="IPR036365">
    <property type="entry name" value="PGBD-like_sf"/>
</dbReference>
<feature type="active site" description="Nucleophile" evidence="7">
    <location>
        <position position="414"/>
    </location>
</feature>
<keyword evidence="9" id="KW-0732">Signal</keyword>
<evidence type="ECO:0000256" key="8">
    <source>
        <dbReference type="SAM" id="MobiDB-lite"/>
    </source>
</evidence>
<dbReference type="Gene3D" id="2.40.440.10">
    <property type="entry name" value="L,D-transpeptidase catalytic domain-like"/>
    <property type="match status" value="1"/>
</dbReference>
<dbReference type="Proteomes" id="UP001165667">
    <property type="component" value="Unassembled WGS sequence"/>
</dbReference>
<dbReference type="PANTHER" id="PTHR41533:SF1">
    <property type="entry name" value="L,D-TRANSPEPTIDASE YCBB-RELATED"/>
    <property type="match status" value="1"/>
</dbReference>
<feature type="active site" description="Proton donor/acceptor" evidence="7">
    <location>
        <position position="395"/>
    </location>
</feature>
<comment type="caution">
    <text evidence="11">The sequence shown here is derived from an EMBL/GenBank/DDBJ whole genome shotgun (WGS) entry which is preliminary data.</text>
</comment>
<gene>
    <name evidence="11" type="ORF">M8523_16175</name>
</gene>
<dbReference type="Pfam" id="PF01471">
    <property type="entry name" value="PG_binding_1"/>
    <property type="match status" value="1"/>
</dbReference>
<dbReference type="Gene3D" id="1.10.101.10">
    <property type="entry name" value="PGBD-like superfamily/PGBD"/>
    <property type="match status" value="1"/>
</dbReference>
<evidence type="ECO:0000256" key="7">
    <source>
        <dbReference type="PROSITE-ProRule" id="PRU01373"/>
    </source>
</evidence>
<accession>A0AA42CJG7</accession>
<protein>
    <submittedName>
        <fullName evidence="11">L,D-transpeptidase family protein</fullName>
    </submittedName>
</protein>
<keyword evidence="12" id="KW-1185">Reference proteome</keyword>
<dbReference type="PROSITE" id="PS52029">
    <property type="entry name" value="LD_TPASE"/>
    <property type="match status" value="1"/>
</dbReference>
<dbReference type="SUPFAM" id="SSF141523">
    <property type="entry name" value="L,D-transpeptidase catalytic domain-like"/>
    <property type="match status" value="1"/>
</dbReference>
<feature type="signal peptide" evidence="9">
    <location>
        <begin position="1"/>
        <end position="29"/>
    </location>
</feature>
<dbReference type="InterPro" id="IPR005490">
    <property type="entry name" value="LD_TPept_cat_dom"/>
</dbReference>
<dbReference type="EMBL" id="JAMOIM010000010">
    <property type="protein sequence ID" value="MCW6509558.1"/>
    <property type="molecule type" value="Genomic_DNA"/>
</dbReference>
<keyword evidence="3" id="KW-0808">Transferase</keyword>
<evidence type="ECO:0000256" key="2">
    <source>
        <dbReference type="ARBA" id="ARBA00005992"/>
    </source>
</evidence>
<organism evidence="11 12">
    <name type="scientific">Lichenifustis flavocetrariae</name>
    <dbReference type="NCBI Taxonomy" id="2949735"/>
    <lineage>
        <taxon>Bacteria</taxon>
        <taxon>Pseudomonadati</taxon>
        <taxon>Pseudomonadota</taxon>
        <taxon>Alphaproteobacteria</taxon>
        <taxon>Hyphomicrobiales</taxon>
        <taxon>Lichenihabitantaceae</taxon>
        <taxon>Lichenifustis</taxon>
    </lineage>
</organism>
<dbReference type="GO" id="GO:0008360">
    <property type="term" value="P:regulation of cell shape"/>
    <property type="evidence" value="ECO:0007669"/>
    <property type="project" value="UniProtKB-UniRule"/>
</dbReference>
<proteinExistence type="inferred from homology"/>
<dbReference type="InterPro" id="IPR002477">
    <property type="entry name" value="Peptidoglycan-bd-like"/>
</dbReference>
<sequence length="507" mass="53220">MFHGRYARAGVSLGVLSALGLGLSGGAWAQDQAPNLLSPAPITGIATPAVPAVPAPTITKPAASAPATPPPQAALPPSPAATQAIPGATATVPATSTPAAPIPTAEVKPRKKVAPPAPPRETALSTDPNPTLTPETFFATAKASERYAAIADAGGWPVVSGPLTPQSSGKGVTTLRLRLAIEGYLGKRGAQAAGDGQSPAMFDTRWGQDLTDAVKRFQAHHGLKETGLVQGATLKAMNVPANVRFTELASSAQRLAGRNFNFADRYVVVNIPSAAVETVDHGQVHKRYVAVVGDPDHPSPEVDAKAIAVNLNPTWTLPVSIIKNEIIPKMQKNPGYLTREKIRVLDGAGNVIDPRSIDWSTQKATNYTLRQDSGIANALGSIRINMPNKYAVYMHDTPSKRFFGADFRFLSHGCVRVQGVYDLAAWLLQGTPGAPDGTWTGDAVSSKIAGGEHQEVRLSAAVPVSWVYLTGWSNGEGTANFRDDVYGLDTIGAPAEARADLEALTKQ</sequence>
<dbReference type="CDD" id="cd16913">
    <property type="entry name" value="YkuD_like"/>
    <property type="match status" value="1"/>
</dbReference>
<dbReference type="GO" id="GO:0004180">
    <property type="term" value="F:carboxypeptidase activity"/>
    <property type="evidence" value="ECO:0007669"/>
    <property type="project" value="UniProtKB-ARBA"/>
</dbReference>
<evidence type="ECO:0000313" key="12">
    <source>
        <dbReference type="Proteomes" id="UP001165667"/>
    </source>
</evidence>
<dbReference type="AlphaFoldDB" id="A0AA42CJG7"/>
<keyword evidence="5 7" id="KW-0573">Peptidoglycan synthesis</keyword>
<evidence type="ECO:0000256" key="4">
    <source>
        <dbReference type="ARBA" id="ARBA00022960"/>
    </source>
</evidence>
<dbReference type="RefSeq" id="WP_282585928.1">
    <property type="nucleotide sequence ID" value="NZ_JAMOIM010000010.1"/>
</dbReference>
<dbReference type="Pfam" id="PF03734">
    <property type="entry name" value="YkuD"/>
    <property type="match status" value="1"/>
</dbReference>
<feature type="compositionally biased region" description="Polar residues" evidence="8">
    <location>
        <begin position="123"/>
        <end position="134"/>
    </location>
</feature>
<dbReference type="InterPro" id="IPR038063">
    <property type="entry name" value="Transpep_catalytic_dom"/>
</dbReference>
<feature type="chain" id="PRO_5041337874" evidence="9">
    <location>
        <begin position="30"/>
        <end position="507"/>
    </location>
</feature>
<dbReference type="PANTHER" id="PTHR41533">
    <property type="entry name" value="L,D-TRANSPEPTIDASE HI_1667-RELATED"/>
    <property type="match status" value="1"/>
</dbReference>
<dbReference type="InterPro" id="IPR036366">
    <property type="entry name" value="PGBDSf"/>
</dbReference>
<evidence type="ECO:0000256" key="6">
    <source>
        <dbReference type="ARBA" id="ARBA00023316"/>
    </source>
</evidence>
<reference evidence="11" key="1">
    <citation type="submission" date="2022-05" db="EMBL/GenBank/DDBJ databases">
        <authorList>
            <person name="Pankratov T."/>
        </authorList>
    </citation>
    <scope>NUCLEOTIDE SEQUENCE</scope>
    <source>
        <strain evidence="11">BP6-180914</strain>
    </source>
</reference>
<evidence type="ECO:0000313" key="11">
    <source>
        <dbReference type="EMBL" id="MCW6509558.1"/>
    </source>
</evidence>
<dbReference type="SUPFAM" id="SSF47090">
    <property type="entry name" value="PGBD-like"/>
    <property type="match status" value="1"/>
</dbReference>
<feature type="compositionally biased region" description="Pro residues" evidence="8">
    <location>
        <begin position="67"/>
        <end position="79"/>
    </location>
</feature>
<evidence type="ECO:0000256" key="5">
    <source>
        <dbReference type="ARBA" id="ARBA00022984"/>
    </source>
</evidence>
<feature type="compositionally biased region" description="Low complexity" evidence="8">
    <location>
        <begin position="80"/>
        <end position="106"/>
    </location>
</feature>
<evidence type="ECO:0000256" key="9">
    <source>
        <dbReference type="SAM" id="SignalP"/>
    </source>
</evidence>
<feature type="region of interest" description="Disordered" evidence="8">
    <location>
        <begin position="60"/>
        <end position="134"/>
    </location>
</feature>
<name>A0AA42CJG7_9HYPH</name>
<evidence type="ECO:0000256" key="3">
    <source>
        <dbReference type="ARBA" id="ARBA00022679"/>
    </source>
</evidence>
<keyword evidence="4 7" id="KW-0133">Cell shape</keyword>
<evidence type="ECO:0000256" key="1">
    <source>
        <dbReference type="ARBA" id="ARBA00004752"/>
    </source>
</evidence>
<keyword evidence="6 7" id="KW-0961">Cell wall biogenesis/degradation</keyword>
<dbReference type="InterPro" id="IPR052905">
    <property type="entry name" value="LD-transpeptidase_YkuD-like"/>
</dbReference>
<dbReference type="GO" id="GO:0009252">
    <property type="term" value="P:peptidoglycan biosynthetic process"/>
    <property type="evidence" value="ECO:0007669"/>
    <property type="project" value="UniProtKB-KW"/>
</dbReference>
<dbReference type="GO" id="GO:0016740">
    <property type="term" value="F:transferase activity"/>
    <property type="evidence" value="ECO:0007669"/>
    <property type="project" value="UniProtKB-KW"/>
</dbReference>
<feature type="domain" description="L,D-TPase catalytic" evidence="10">
    <location>
        <begin position="265"/>
        <end position="447"/>
    </location>
</feature>
<evidence type="ECO:0000259" key="10">
    <source>
        <dbReference type="PROSITE" id="PS52029"/>
    </source>
</evidence>
<dbReference type="GO" id="GO:0071555">
    <property type="term" value="P:cell wall organization"/>
    <property type="evidence" value="ECO:0007669"/>
    <property type="project" value="UniProtKB-UniRule"/>
</dbReference>
<comment type="similarity">
    <text evidence="2">Belongs to the YkuD family.</text>
</comment>